<dbReference type="Pfam" id="PF09435">
    <property type="entry name" value="DUF2015"/>
    <property type="match status" value="1"/>
</dbReference>
<keyword evidence="4" id="KW-0812">Transmembrane</keyword>
<sequence>MAYLLYSLSFFVLVIGTALYLTRSRWLSLIPVPDYVYDRLPESFQGDIEAGFTSSDFDLANNVAEGDSRSGLDNRAKRDIRRIMRKRGVNFDEARRLYTEQRFANNNIGPDGRPRDPKFVSFS</sequence>
<keyword evidence="4" id="KW-1133">Transmembrane helix</keyword>
<keyword evidence="4" id="KW-0472">Membrane</keyword>
<gene>
    <name evidence="5" type="ORF">PISL3812_05773</name>
</gene>
<evidence type="ECO:0000313" key="5">
    <source>
        <dbReference type="EMBL" id="CRG88739.1"/>
    </source>
</evidence>
<evidence type="ECO:0000256" key="4">
    <source>
        <dbReference type="SAM" id="Phobius"/>
    </source>
</evidence>
<feature type="compositionally biased region" description="Basic and acidic residues" evidence="3">
    <location>
        <begin position="112"/>
        <end position="123"/>
    </location>
</feature>
<accession>A0A0U1LZN4</accession>
<feature type="region of interest" description="Disordered" evidence="3">
    <location>
        <begin position="104"/>
        <end position="123"/>
    </location>
</feature>
<organism evidence="5 6">
    <name type="scientific">Talaromyces islandicus</name>
    <name type="common">Penicillium islandicum</name>
    <dbReference type="NCBI Taxonomy" id="28573"/>
    <lineage>
        <taxon>Eukaryota</taxon>
        <taxon>Fungi</taxon>
        <taxon>Dikarya</taxon>
        <taxon>Ascomycota</taxon>
        <taxon>Pezizomycotina</taxon>
        <taxon>Eurotiomycetes</taxon>
        <taxon>Eurotiomycetidae</taxon>
        <taxon>Eurotiales</taxon>
        <taxon>Trichocomaceae</taxon>
        <taxon>Talaromyces</taxon>
        <taxon>Talaromyces sect. Islandici</taxon>
    </lineage>
</organism>
<evidence type="ECO:0000256" key="1">
    <source>
        <dbReference type="ARBA" id="ARBA00008325"/>
    </source>
</evidence>
<evidence type="ECO:0000256" key="2">
    <source>
        <dbReference type="ARBA" id="ARBA00022729"/>
    </source>
</evidence>
<dbReference type="AlphaFoldDB" id="A0A0U1LZN4"/>
<evidence type="ECO:0000313" key="6">
    <source>
        <dbReference type="Proteomes" id="UP000054383"/>
    </source>
</evidence>
<feature type="transmembrane region" description="Helical" evidence="4">
    <location>
        <begin position="6"/>
        <end position="22"/>
    </location>
</feature>
<keyword evidence="6" id="KW-1185">Reference proteome</keyword>
<keyword evidence="2" id="KW-0732">Signal</keyword>
<dbReference type="OMA" id="NIRDGDS"/>
<reference evidence="5 6" key="1">
    <citation type="submission" date="2015-04" db="EMBL/GenBank/DDBJ databases">
        <authorList>
            <person name="Syromyatnikov M.Y."/>
            <person name="Popov V.N."/>
        </authorList>
    </citation>
    <scope>NUCLEOTIDE SEQUENCE [LARGE SCALE GENOMIC DNA]</scope>
    <source>
        <strain evidence="5">WF-38-12</strain>
    </source>
</reference>
<name>A0A0U1LZN4_TALIS</name>
<comment type="similarity">
    <text evidence="1">Belongs to the UPF0357 family.</text>
</comment>
<dbReference type="InterPro" id="IPR018559">
    <property type="entry name" value="DUF2015"/>
</dbReference>
<dbReference type="Proteomes" id="UP000054383">
    <property type="component" value="Unassembled WGS sequence"/>
</dbReference>
<dbReference type="OrthoDB" id="447314at2759"/>
<dbReference type="PANTHER" id="PTHR28023">
    <property type="entry name" value="UPF0357 PROTEIN YCL012C"/>
    <property type="match status" value="1"/>
</dbReference>
<proteinExistence type="inferred from homology"/>
<protein>
    <submittedName>
        <fullName evidence="5">Uncharacterized protein</fullName>
    </submittedName>
</protein>
<dbReference type="EMBL" id="CVMT01000005">
    <property type="protein sequence ID" value="CRG88739.1"/>
    <property type="molecule type" value="Genomic_DNA"/>
</dbReference>
<dbReference type="PANTHER" id="PTHR28023:SF1">
    <property type="entry name" value="UPF0357 PROTEIN YCL012C"/>
    <property type="match status" value="1"/>
</dbReference>
<evidence type="ECO:0000256" key="3">
    <source>
        <dbReference type="SAM" id="MobiDB-lite"/>
    </source>
</evidence>